<gene>
    <name evidence="1" type="ORF">ACEZDE_14010</name>
</gene>
<evidence type="ECO:0000313" key="2">
    <source>
        <dbReference type="Proteomes" id="UP001592531"/>
    </source>
</evidence>
<dbReference type="EMBL" id="JBHFAB010000008">
    <property type="protein sequence ID" value="MFC1417754.1"/>
    <property type="molecule type" value="Genomic_DNA"/>
</dbReference>
<name>A0ABV6VVF5_9ACTN</name>
<protein>
    <recommendedName>
        <fullName evidence="3">HNH endonuclease</fullName>
    </recommendedName>
</protein>
<dbReference type="Proteomes" id="UP001592531">
    <property type="component" value="Unassembled WGS sequence"/>
</dbReference>
<keyword evidence="2" id="KW-1185">Reference proteome</keyword>
<evidence type="ECO:0008006" key="3">
    <source>
        <dbReference type="Google" id="ProtNLM"/>
    </source>
</evidence>
<reference evidence="1 2" key="1">
    <citation type="submission" date="2024-09" db="EMBL/GenBank/DDBJ databases">
        <authorList>
            <person name="Lee S.D."/>
        </authorList>
    </citation>
    <scope>NUCLEOTIDE SEQUENCE [LARGE SCALE GENOMIC DNA]</scope>
    <source>
        <strain evidence="1 2">N8-3</strain>
    </source>
</reference>
<accession>A0ABV6VVF5</accession>
<sequence length="104" mass="11124">MAAAQDDDRSSVNDFLLRAEVAAQRLGRDANHLWTAFGPTNVVIHHVATALELGDAQLASTLGPSVDTTGLPTERRVRHAMELARVQGAPNRTDEALTLLLGAE</sequence>
<organism evidence="1 2">
    <name type="scientific">Streptacidiphilus cavernicola</name>
    <dbReference type="NCBI Taxonomy" id="3342716"/>
    <lineage>
        <taxon>Bacteria</taxon>
        <taxon>Bacillati</taxon>
        <taxon>Actinomycetota</taxon>
        <taxon>Actinomycetes</taxon>
        <taxon>Kitasatosporales</taxon>
        <taxon>Streptomycetaceae</taxon>
        <taxon>Streptacidiphilus</taxon>
    </lineage>
</organism>
<comment type="caution">
    <text evidence="1">The sequence shown here is derived from an EMBL/GenBank/DDBJ whole genome shotgun (WGS) entry which is preliminary data.</text>
</comment>
<dbReference type="RefSeq" id="WP_380536104.1">
    <property type="nucleotide sequence ID" value="NZ_JBHFAB010000008.1"/>
</dbReference>
<evidence type="ECO:0000313" key="1">
    <source>
        <dbReference type="EMBL" id="MFC1417754.1"/>
    </source>
</evidence>
<proteinExistence type="predicted"/>